<dbReference type="AlphaFoldDB" id="A0A2M9BT04"/>
<name>A0A2M9BT04_9BACT</name>
<dbReference type="RefSeq" id="WP_100336682.1">
    <property type="nucleotide sequence ID" value="NZ_PGFA01000001.1"/>
</dbReference>
<proteinExistence type="predicted"/>
<comment type="caution">
    <text evidence="2">The sequence shown here is derived from an EMBL/GenBank/DDBJ whole genome shotgun (WGS) entry which is preliminary data.</text>
</comment>
<dbReference type="InterPro" id="IPR000073">
    <property type="entry name" value="AB_hydrolase_1"/>
</dbReference>
<dbReference type="Pfam" id="PF00561">
    <property type="entry name" value="Abhydrolase_1"/>
    <property type="match status" value="1"/>
</dbReference>
<dbReference type="EMBL" id="PGFA01000001">
    <property type="protein sequence ID" value="PJJ61063.1"/>
    <property type="molecule type" value="Genomic_DNA"/>
</dbReference>
<evidence type="ECO:0000313" key="2">
    <source>
        <dbReference type="EMBL" id="PJJ61063.1"/>
    </source>
</evidence>
<dbReference type="SUPFAM" id="SSF53474">
    <property type="entry name" value="alpha/beta-Hydrolases"/>
    <property type="match status" value="1"/>
</dbReference>
<protein>
    <submittedName>
        <fullName evidence="2">Pimeloyl-ACP methyl ester carboxylesterase</fullName>
    </submittedName>
</protein>
<accession>A0A2M9BT04</accession>
<dbReference type="Proteomes" id="UP000228535">
    <property type="component" value="Unassembled WGS sequence"/>
</dbReference>
<evidence type="ECO:0000259" key="1">
    <source>
        <dbReference type="Pfam" id="PF00561"/>
    </source>
</evidence>
<feature type="domain" description="AB hydrolase-1" evidence="1">
    <location>
        <begin position="45"/>
        <end position="169"/>
    </location>
</feature>
<dbReference type="OrthoDB" id="9773293at2"/>
<gene>
    <name evidence="2" type="ORF">CLV45_2501</name>
</gene>
<keyword evidence="3" id="KW-1185">Reference proteome</keyword>
<dbReference type="PANTHER" id="PTHR43329">
    <property type="entry name" value="EPOXIDE HYDROLASE"/>
    <property type="match status" value="1"/>
</dbReference>
<reference evidence="2 3" key="1">
    <citation type="submission" date="2017-11" db="EMBL/GenBank/DDBJ databases">
        <title>Genomic Encyclopedia of Archaeal and Bacterial Type Strains, Phase II (KMG-II): From Individual Species to Whole Genera.</title>
        <authorList>
            <person name="Goeker M."/>
        </authorList>
    </citation>
    <scope>NUCLEOTIDE SEQUENCE [LARGE SCALE GENOMIC DNA]</scope>
    <source>
        <strain evidence="2 3">DSM 11115</strain>
    </source>
</reference>
<evidence type="ECO:0000313" key="3">
    <source>
        <dbReference type="Proteomes" id="UP000228535"/>
    </source>
</evidence>
<dbReference type="Gene3D" id="3.40.50.1820">
    <property type="entry name" value="alpha/beta hydrolase"/>
    <property type="match status" value="1"/>
</dbReference>
<dbReference type="InterPro" id="IPR029058">
    <property type="entry name" value="AB_hydrolase_fold"/>
</dbReference>
<sequence>MQTTPAPSLGAYSDEELIQRLPGFTNHYATVNGVRLHYVEGGQGPALVCLPGWPQTWFSYHPIAAELARYYRVILVDIRGMGSSEKPATGYDKKTMAQDIYELLRHLGLEKASLLGHDIGGMVASSFGFNYPQATEKLILADGAHPSEGLRQMPLLPAPGAFTGKMDGQQPYVWWMAFNQVKELPEQLLAGRFEFLLDYLFRYVMLDESRMSAFDRAVYAAVYNQPENIRAANAWYQALEQDIADANTYGRLPMPVLGIGSHVSYSYLQMSLPYVAENVEVIGILDSGHYMFEEQPAQVLAAVLGFLQPAAG</sequence>
<dbReference type="PRINTS" id="PR00111">
    <property type="entry name" value="ABHYDROLASE"/>
</dbReference>
<organism evidence="2 3">
    <name type="scientific">Hymenobacter chitinivorans DSM 11115</name>
    <dbReference type="NCBI Taxonomy" id="1121954"/>
    <lineage>
        <taxon>Bacteria</taxon>
        <taxon>Pseudomonadati</taxon>
        <taxon>Bacteroidota</taxon>
        <taxon>Cytophagia</taxon>
        <taxon>Cytophagales</taxon>
        <taxon>Hymenobacteraceae</taxon>
        <taxon>Hymenobacter</taxon>
    </lineage>
</organism>